<dbReference type="CDD" id="cd00118">
    <property type="entry name" value="LysM"/>
    <property type="match status" value="1"/>
</dbReference>
<comment type="caution">
    <text evidence="8">The sequence shown here is derived from an EMBL/GenBank/DDBJ whole genome shotgun (WGS) entry which is preliminary data.</text>
</comment>
<evidence type="ECO:0000313" key="8">
    <source>
        <dbReference type="EMBL" id="OQE37807.1"/>
    </source>
</evidence>
<keyword evidence="3" id="KW-1015">Disulfide bond</keyword>
<reference evidence="9" key="1">
    <citation type="journal article" date="2017" name="Nat. Microbiol.">
        <title>Global analysis of biosynthetic gene clusters reveals vast potential of secondary metabolite production in Penicillium species.</title>
        <authorList>
            <person name="Nielsen J.C."/>
            <person name="Grijseels S."/>
            <person name="Prigent S."/>
            <person name="Ji B."/>
            <person name="Dainat J."/>
            <person name="Nielsen K.F."/>
            <person name="Frisvad J.C."/>
            <person name="Workman M."/>
            <person name="Nielsen J."/>
        </authorList>
    </citation>
    <scope>NUCLEOTIDE SEQUENCE [LARGE SCALE GENOMIC DNA]</scope>
    <source>
        <strain evidence="9">IBT 31321</strain>
    </source>
</reference>
<dbReference type="InterPro" id="IPR036861">
    <property type="entry name" value="Endochitinase-like_sf"/>
</dbReference>
<dbReference type="EMBL" id="MDDG01000009">
    <property type="protein sequence ID" value="OQE37807.1"/>
    <property type="molecule type" value="Genomic_DNA"/>
</dbReference>
<name>A0A1V6UHA6_9EURO</name>
<dbReference type="AlphaFoldDB" id="A0A1V6UHA6"/>
<keyword evidence="5" id="KW-0732">Signal</keyword>
<dbReference type="PROSITE" id="PS51782">
    <property type="entry name" value="LYSM"/>
    <property type="match status" value="1"/>
</dbReference>
<keyword evidence="2" id="KW-0843">Virulence</keyword>
<evidence type="ECO:0008006" key="10">
    <source>
        <dbReference type="Google" id="ProtNLM"/>
    </source>
</evidence>
<sequence>MNSIPILLSLLFVPIAVAYSGHAAGNSHDHTLTKRTAFAPGGDGACHAYTIQNGESCAKLAERYRITTSNIETWNNGAWGWSGCANIKQGDFVCLSSGTLPMPVALPRATCGPQVPGTRRPGKYSDLASLNPCPSNQCCGASGQCGTSSSFCDVSKGCLSNCGVKSTPKETTTKKVTSKVSSKTTVAETISKTTSKTTVSKTTTSGTKSKSTTTTKPHTTEKPKVTMTSIKSIRTSQTKTTSSFNPAHSWQITIYTDDKCKGDYFTVDGHESKTAGNCLVFKDNKQTEIADTKTSCRWWTNRGLHWDTCSTSKLVAPRSWYITQGQCLFFKNKHCKDEDWLGQTYPPEKGCQSRTSGYLSPQLKGYMVTGAGDWGSMQCFYQEKWK</sequence>
<dbReference type="PROSITE" id="PS50941">
    <property type="entry name" value="CHIT_BIND_I_2"/>
    <property type="match status" value="1"/>
</dbReference>
<keyword evidence="1 3" id="KW-0147">Chitin-binding</keyword>
<dbReference type="GO" id="GO:0008061">
    <property type="term" value="F:chitin binding"/>
    <property type="evidence" value="ECO:0007669"/>
    <property type="project" value="UniProtKB-UniRule"/>
</dbReference>
<evidence type="ECO:0000256" key="1">
    <source>
        <dbReference type="ARBA" id="ARBA00022669"/>
    </source>
</evidence>
<evidence type="ECO:0000256" key="3">
    <source>
        <dbReference type="PROSITE-ProRule" id="PRU00261"/>
    </source>
</evidence>
<accession>A0A1V6UHA6</accession>
<feature type="disulfide bond" evidence="3">
    <location>
        <begin position="133"/>
        <end position="145"/>
    </location>
</feature>
<dbReference type="SMART" id="SM00257">
    <property type="entry name" value="LysM"/>
    <property type="match status" value="1"/>
</dbReference>
<dbReference type="SUPFAM" id="SSF57016">
    <property type="entry name" value="Plant lectins/antimicrobial peptides"/>
    <property type="match status" value="1"/>
</dbReference>
<evidence type="ECO:0000256" key="4">
    <source>
        <dbReference type="SAM" id="MobiDB-lite"/>
    </source>
</evidence>
<dbReference type="Proteomes" id="UP000191500">
    <property type="component" value="Unassembled WGS sequence"/>
</dbReference>
<feature type="chain" id="PRO_5012776974" description="LysM domain-containing protein" evidence="5">
    <location>
        <begin position="19"/>
        <end position="386"/>
    </location>
</feature>
<feature type="compositionally biased region" description="Low complexity" evidence="4">
    <location>
        <begin position="189"/>
        <end position="217"/>
    </location>
</feature>
<feature type="region of interest" description="Disordered" evidence="4">
    <location>
        <begin position="189"/>
        <end position="226"/>
    </location>
</feature>
<feature type="signal peptide" evidence="5">
    <location>
        <begin position="1"/>
        <end position="18"/>
    </location>
</feature>
<dbReference type="SUPFAM" id="SSF54106">
    <property type="entry name" value="LysM domain"/>
    <property type="match status" value="1"/>
</dbReference>
<feature type="domain" description="LysM" evidence="7">
    <location>
        <begin position="47"/>
        <end position="95"/>
    </location>
</feature>
<dbReference type="InterPro" id="IPR053214">
    <property type="entry name" value="LysM12-like"/>
</dbReference>
<proteinExistence type="predicted"/>
<comment type="caution">
    <text evidence="3">Lacks conserved residue(s) required for the propagation of feature annotation.</text>
</comment>
<dbReference type="InterPro" id="IPR001002">
    <property type="entry name" value="Chitin-bd_1"/>
</dbReference>
<dbReference type="Pfam" id="PF01476">
    <property type="entry name" value="LysM"/>
    <property type="match status" value="1"/>
</dbReference>
<evidence type="ECO:0000256" key="2">
    <source>
        <dbReference type="ARBA" id="ARBA00023026"/>
    </source>
</evidence>
<feature type="disulfide bond" evidence="3">
    <location>
        <begin position="158"/>
        <end position="162"/>
    </location>
</feature>
<keyword evidence="9" id="KW-1185">Reference proteome</keyword>
<dbReference type="CDD" id="cd00035">
    <property type="entry name" value="ChtBD1"/>
    <property type="match status" value="1"/>
</dbReference>
<evidence type="ECO:0000259" key="6">
    <source>
        <dbReference type="PROSITE" id="PS50941"/>
    </source>
</evidence>
<dbReference type="Pfam" id="PF25139">
    <property type="entry name" value="LysM14_C"/>
    <property type="match status" value="1"/>
</dbReference>
<dbReference type="PANTHER" id="PTHR47700">
    <property type="entry name" value="V CHITINASE, PUTATIVE (AFU_ORTHOLOGUE AFUA_6G13720)-RELATED"/>
    <property type="match status" value="1"/>
</dbReference>
<gene>
    <name evidence="8" type="ORF">PENCOP_c009G01999</name>
</gene>
<organism evidence="8 9">
    <name type="scientific">Penicillium coprophilum</name>
    <dbReference type="NCBI Taxonomy" id="36646"/>
    <lineage>
        <taxon>Eukaryota</taxon>
        <taxon>Fungi</taxon>
        <taxon>Dikarya</taxon>
        <taxon>Ascomycota</taxon>
        <taxon>Pezizomycotina</taxon>
        <taxon>Eurotiomycetes</taxon>
        <taxon>Eurotiomycetidae</taxon>
        <taxon>Eurotiales</taxon>
        <taxon>Aspergillaceae</taxon>
        <taxon>Penicillium</taxon>
    </lineage>
</organism>
<dbReference type="PANTHER" id="PTHR47700:SF2">
    <property type="entry name" value="CHITINASE"/>
    <property type="match status" value="1"/>
</dbReference>
<feature type="domain" description="Chitin-binding type-1" evidence="6">
    <location>
        <begin position="108"/>
        <end position="164"/>
    </location>
</feature>
<evidence type="ECO:0000259" key="7">
    <source>
        <dbReference type="PROSITE" id="PS51782"/>
    </source>
</evidence>
<evidence type="ECO:0000313" key="9">
    <source>
        <dbReference type="Proteomes" id="UP000191500"/>
    </source>
</evidence>
<protein>
    <recommendedName>
        <fullName evidence="10">LysM domain-containing protein</fullName>
    </recommendedName>
</protein>
<dbReference type="STRING" id="36646.A0A1V6UHA6"/>
<dbReference type="Gene3D" id="3.30.60.10">
    <property type="entry name" value="Endochitinase-like"/>
    <property type="match status" value="1"/>
</dbReference>
<evidence type="ECO:0000256" key="5">
    <source>
        <dbReference type="SAM" id="SignalP"/>
    </source>
</evidence>
<dbReference type="InterPro" id="IPR018392">
    <property type="entry name" value="LysM"/>
</dbReference>
<dbReference type="Gene3D" id="3.10.350.10">
    <property type="entry name" value="LysM domain"/>
    <property type="match status" value="1"/>
</dbReference>
<dbReference type="InterPro" id="IPR057277">
    <property type="entry name" value="LysM_C"/>
</dbReference>
<dbReference type="InterPro" id="IPR036779">
    <property type="entry name" value="LysM_dom_sf"/>
</dbReference>
<feature type="disulfide bond" evidence="3">
    <location>
        <begin position="138"/>
        <end position="152"/>
    </location>
</feature>